<feature type="region of interest" description="Disordered" evidence="1">
    <location>
        <begin position="807"/>
        <end position="877"/>
    </location>
</feature>
<feature type="compositionally biased region" description="Polar residues" evidence="1">
    <location>
        <begin position="676"/>
        <end position="686"/>
    </location>
</feature>
<dbReference type="InterPro" id="IPR035899">
    <property type="entry name" value="DBL_dom_sf"/>
</dbReference>
<dbReference type="InterPro" id="IPR000219">
    <property type="entry name" value="DH_dom"/>
</dbReference>
<dbReference type="Proteomes" id="UP000310685">
    <property type="component" value="Unassembled WGS sequence"/>
</dbReference>
<dbReference type="Pfam" id="PF00621">
    <property type="entry name" value="RhoGEF"/>
    <property type="match status" value="1"/>
</dbReference>
<dbReference type="CDD" id="cd00160">
    <property type="entry name" value="RhoGEF"/>
    <property type="match status" value="1"/>
</dbReference>
<evidence type="ECO:0000259" key="2">
    <source>
        <dbReference type="PROSITE" id="PS50010"/>
    </source>
</evidence>
<accession>A0A4T0M2M1</accession>
<proteinExistence type="predicted"/>
<dbReference type="PANTHER" id="PTHR12673:SF270">
    <property type="entry name" value="FYVE-TYPE DOMAIN-CONTAINING PROTEIN"/>
    <property type="match status" value="1"/>
</dbReference>
<dbReference type="InterPro" id="IPR011993">
    <property type="entry name" value="PH-like_dom_sf"/>
</dbReference>
<sequence>MTVKRRSTIAGYEFHFVRDMVSIPLNSKSTSTTTTNTTASQSFSCISTIHTELSSKSSTSTNRSLSLVDKSVIRKYHILLELISTERQYYNDLRILVEVFLHNLPKSLSYPTRNLIKRNISSILALHSRITTSLDKVLEEEQTHLDKFFIGAGSSQHKSIIDRCTNKVANAFIDQAPYFDMYNEFCAQHSRALSKLSASNNLPIWPNYERRCFLQSQQYKPQNNKLQLKDYLIKPIQRVCRYPLVLDSLAKSSSDEDTRVEKALDMMKVVAEKADQARLEAQQQEKSELVAARCEGHSELSASEILSFGMTKLIGALDVFVHNSKLPLVPPLKVKYLGAFLYERFLVLVKIRKSTMYEPRYWFPLDLWHVTDVPSGEAGLMQNSFRMSLHTQHFEFSCCSEQEKEIWMKSIINSISISRKLWSQDYASAMTTGNSNNIKMLPTNVPYSLAHRKVAAPPASATAEDVEESATQFNQHFKLLARKRNSLPITTDLMSNMETTPPPQESPTPAMSFHYNLLPPPETAPSINKSSSTKFVYHNGNPAEPLVLRRSPSAPRAAVDRCMASILSEELSQARYMAALNLPSRNQVRPRKVRSVHADLNALANEQKGPSHKKPDVKRRRSFVYLDTTDETNNSFGDIFDDQPDQSKKKSPSRITEIYGRKRKTSGTLGGSSSSDAIHNTDSSAALTPIDDHHSKSQIYKNRRKLGHSFSSKFSSFGDSIKSFTPTTHHGNSPLSTPTAIYATEKAPIPKADDHGFTERKRNKSFSGLKSTLRGSTSEQNLWQASQSSAKKPLTETEALYIKYLQGDIGPPDESPEEQDKAPKRPNVLRSVTYSHPESTSSGAAETSATPVRGRQSRQRIVSANTPESHKRTRSRSRFTNLITSHKQRHDDNEEVLRLSDLPTPQLELPNEVGRMSPLSKFFFHSDESHSSDSHVNKELPLPEMSRISSQRSRQSGSLEVNRPGMSRTSTEARVAGVPQLPKLRIGEDGTAQWKKDEIARTPDDFGPQNTAQPTSSKSSKHKSWSSASTPNLLSRLNSLSSTRSRRVKKEKGATQPSTPTTQNGEPTNTLNRKKSLKAFLTKMNFTKV</sequence>
<dbReference type="CDD" id="cd00821">
    <property type="entry name" value="PH"/>
    <property type="match status" value="1"/>
</dbReference>
<dbReference type="SMART" id="SM00325">
    <property type="entry name" value="RhoGEF"/>
    <property type="match status" value="1"/>
</dbReference>
<feature type="compositionally biased region" description="Low complexity" evidence="1">
    <location>
        <begin position="946"/>
        <end position="958"/>
    </location>
</feature>
<feature type="compositionally biased region" description="Basic and acidic residues" evidence="1">
    <location>
        <begin position="751"/>
        <end position="760"/>
    </location>
</feature>
<dbReference type="AlphaFoldDB" id="A0A4T0M2M1"/>
<evidence type="ECO:0000313" key="3">
    <source>
        <dbReference type="EMBL" id="TIB76813.1"/>
    </source>
</evidence>
<feature type="region of interest" description="Disordered" evidence="1">
    <location>
        <begin position="750"/>
        <end position="791"/>
    </location>
</feature>
<dbReference type="InterPro" id="IPR051092">
    <property type="entry name" value="FYVE_RhoGEF_PH"/>
</dbReference>
<feature type="compositionally biased region" description="Basic and acidic residues" evidence="1">
    <location>
        <begin position="926"/>
        <end position="938"/>
    </location>
</feature>
<feature type="compositionally biased region" description="Low complexity" evidence="1">
    <location>
        <begin position="838"/>
        <end position="850"/>
    </location>
</feature>
<evidence type="ECO:0000313" key="4">
    <source>
        <dbReference type="Proteomes" id="UP000310685"/>
    </source>
</evidence>
<dbReference type="GO" id="GO:0005737">
    <property type="term" value="C:cytoplasm"/>
    <property type="evidence" value="ECO:0007669"/>
    <property type="project" value="TreeGrafter"/>
</dbReference>
<dbReference type="Gene3D" id="1.20.900.10">
    <property type="entry name" value="Dbl homology (DH) domain"/>
    <property type="match status" value="1"/>
</dbReference>
<dbReference type="PANTHER" id="PTHR12673">
    <property type="entry name" value="FACIOGENITAL DYSPLASIA PROTEIN"/>
    <property type="match status" value="1"/>
</dbReference>
<feature type="compositionally biased region" description="Polar residues" evidence="1">
    <location>
        <begin position="1055"/>
        <end position="1071"/>
    </location>
</feature>
<feature type="region of interest" description="Disordered" evidence="1">
    <location>
        <begin position="634"/>
        <end position="694"/>
    </location>
</feature>
<dbReference type="Gene3D" id="2.30.29.30">
    <property type="entry name" value="Pleckstrin-homology domain (PH domain)/Phosphotyrosine-binding domain (PTB)"/>
    <property type="match status" value="1"/>
</dbReference>
<name>A0A4T0M2M1_9BASI</name>
<dbReference type="EMBL" id="SPRC01000041">
    <property type="protein sequence ID" value="TIB76813.1"/>
    <property type="molecule type" value="Genomic_DNA"/>
</dbReference>
<evidence type="ECO:0000256" key="1">
    <source>
        <dbReference type="SAM" id="MobiDB-lite"/>
    </source>
</evidence>
<protein>
    <recommendedName>
        <fullName evidence="2">DH domain-containing protein</fullName>
    </recommendedName>
</protein>
<feature type="compositionally biased region" description="Low complexity" evidence="1">
    <location>
        <begin position="1025"/>
        <end position="1043"/>
    </location>
</feature>
<feature type="compositionally biased region" description="Basic and acidic residues" evidence="1">
    <location>
        <begin position="994"/>
        <end position="1004"/>
    </location>
</feature>
<reference evidence="3 4" key="1">
    <citation type="submission" date="2019-03" db="EMBL/GenBank/DDBJ databases">
        <title>Sequencing 25 genomes of Wallemia mellicola.</title>
        <authorList>
            <person name="Gostincar C."/>
        </authorList>
    </citation>
    <scope>NUCLEOTIDE SEQUENCE [LARGE SCALE GENOMIC DNA]</scope>
    <source>
        <strain evidence="3 4">EXF-6152</strain>
    </source>
</reference>
<dbReference type="GO" id="GO:0005085">
    <property type="term" value="F:guanyl-nucleotide exchange factor activity"/>
    <property type="evidence" value="ECO:0007669"/>
    <property type="project" value="InterPro"/>
</dbReference>
<gene>
    <name evidence="3" type="ORF">E3Q22_03349</name>
</gene>
<organism evidence="3 4">
    <name type="scientific">Wallemia mellicola</name>
    <dbReference type="NCBI Taxonomy" id="1708541"/>
    <lineage>
        <taxon>Eukaryota</taxon>
        <taxon>Fungi</taxon>
        <taxon>Dikarya</taxon>
        <taxon>Basidiomycota</taxon>
        <taxon>Wallemiomycotina</taxon>
        <taxon>Wallemiomycetes</taxon>
        <taxon>Wallemiales</taxon>
        <taxon>Wallemiaceae</taxon>
        <taxon>Wallemia</taxon>
    </lineage>
</organism>
<feature type="region of interest" description="Disordered" evidence="1">
    <location>
        <begin position="926"/>
        <end position="1073"/>
    </location>
</feature>
<feature type="region of interest" description="Disordered" evidence="1">
    <location>
        <begin position="601"/>
        <end position="621"/>
    </location>
</feature>
<feature type="compositionally biased region" description="Basic residues" evidence="1">
    <location>
        <begin position="610"/>
        <end position="621"/>
    </location>
</feature>
<dbReference type="SUPFAM" id="SSF50729">
    <property type="entry name" value="PH domain-like"/>
    <property type="match status" value="1"/>
</dbReference>
<feature type="domain" description="DH" evidence="2">
    <location>
        <begin position="74"/>
        <end position="277"/>
    </location>
</feature>
<dbReference type="PROSITE" id="PS50010">
    <property type="entry name" value="DH_2"/>
    <property type="match status" value="1"/>
</dbReference>
<comment type="caution">
    <text evidence="3">The sequence shown here is derived from an EMBL/GenBank/DDBJ whole genome shotgun (WGS) entry which is preliminary data.</text>
</comment>
<feature type="compositionally biased region" description="Polar residues" evidence="1">
    <location>
        <begin position="765"/>
        <end position="790"/>
    </location>
</feature>
<dbReference type="SUPFAM" id="SSF48065">
    <property type="entry name" value="DBL homology domain (DH-domain)"/>
    <property type="match status" value="1"/>
</dbReference>